<feature type="region of interest" description="Disordered" evidence="1">
    <location>
        <begin position="331"/>
        <end position="353"/>
    </location>
</feature>
<protein>
    <submittedName>
        <fullName evidence="2">Uncharacterized protein</fullName>
    </submittedName>
</protein>
<feature type="compositionally biased region" description="Basic and acidic residues" evidence="1">
    <location>
        <begin position="207"/>
        <end position="230"/>
    </location>
</feature>
<name>A0AAD2CXU7_9STRA</name>
<reference evidence="2" key="1">
    <citation type="submission" date="2023-08" db="EMBL/GenBank/DDBJ databases">
        <authorList>
            <person name="Audoor S."/>
            <person name="Bilcke G."/>
        </authorList>
    </citation>
    <scope>NUCLEOTIDE SEQUENCE</scope>
</reference>
<feature type="region of interest" description="Disordered" evidence="1">
    <location>
        <begin position="189"/>
        <end position="232"/>
    </location>
</feature>
<keyword evidence="3" id="KW-1185">Reference proteome</keyword>
<dbReference type="Proteomes" id="UP001295423">
    <property type="component" value="Unassembled WGS sequence"/>
</dbReference>
<dbReference type="EMBL" id="CAKOGP040001358">
    <property type="protein sequence ID" value="CAJ1945336.1"/>
    <property type="molecule type" value="Genomic_DNA"/>
</dbReference>
<accession>A0AAD2CXU7</accession>
<comment type="caution">
    <text evidence="2">The sequence shown here is derived from an EMBL/GenBank/DDBJ whole genome shotgun (WGS) entry which is preliminary data.</text>
</comment>
<gene>
    <name evidence="2" type="ORF">CYCCA115_LOCUS9482</name>
</gene>
<sequence length="353" mass="39413">MSNQWEDWCPTFENYLCTIPGRDGVPLSYIVRMNNTGMLTLHGDFLETYVNMAPHVGEAYVMDNAKVLVLLSKFIVGNTEAEATLQAINIAGNGREAFNALRTHYKGEGILASDIVKAEHTIKELCYVGKKPKLNWSMFERMLKKPTKQGYSTIPTTEQDGNQYGNWQKTNVDDFHDSIANLLNCSERKFPQGTSNATNRGRYLGKTRADNDCDRSRSQNDGGGNKRRDEEEITLSNGEKIWYHPSYRFSRTHLQAFTNKQRERMAKERAAYRESQGLPARRATGQAAQTQQVETQLAELQAEVASIRSNNVPATIPAEAATQISQVTMGTTGSTAMGGRNQQANNQQASGRT</sequence>
<organism evidence="2 3">
    <name type="scientific">Cylindrotheca closterium</name>
    <dbReference type="NCBI Taxonomy" id="2856"/>
    <lineage>
        <taxon>Eukaryota</taxon>
        <taxon>Sar</taxon>
        <taxon>Stramenopiles</taxon>
        <taxon>Ochrophyta</taxon>
        <taxon>Bacillariophyta</taxon>
        <taxon>Bacillariophyceae</taxon>
        <taxon>Bacillariophycidae</taxon>
        <taxon>Bacillariales</taxon>
        <taxon>Bacillariaceae</taxon>
        <taxon>Cylindrotheca</taxon>
    </lineage>
</organism>
<proteinExistence type="predicted"/>
<evidence type="ECO:0000313" key="2">
    <source>
        <dbReference type="EMBL" id="CAJ1945336.1"/>
    </source>
</evidence>
<dbReference type="AlphaFoldDB" id="A0AAD2CXU7"/>
<evidence type="ECO:0000313" key="3">
    <source>
        <dbReference type="Proteomes" id="UP001295423"/>
    </source>
</evidence>
<evidence type="ECO:0000256" key="1">
    <source>
        <dbReference type="SAM" id="MobiDB-lite"/>
    </source>
</evidence>